<dbReference type="InterPro" id="IPR020806">
    <property type="entry name" value="PKS_PP-bd"/>
</dbReference>
<dbReference type="Gene3D" id="3.40.50.11460">
    <property type="match status" value="1"/>
</dbReference>
<protein>
    <submittedName>
        <fullName evidence="9">AMP-binding protein</fullName>
    </submittedName>
</protein>
<dbReference type="SUPFAM" id="SSF53901">
    <property type="entry name" value="Thiolase-like"/>
    <property type="match status" value="1"/>
</dbReference>
<dbReference type="Gene3D" id="3.30.300.30">
    <property type="match status" value="1"/>
</dbReference>
<evidence type="ECO:0000259" key="8">
    <source>
        <dbReference type="PROSITE" id="PS52004"/>
    </source>
</evidence>
<dbReference type="InterPro" id="IPR055123">
    <property type="entry name" value="SpnB-like_Rossmann"/>
</dbReference>
<evidence type="ECO:0000259" key="7">
    <source>
        <dbReference type="PROSITE" id="PS50075"/>
    </source>
</evidence>
<dbReference type="GO" id="GO:0006633">
    <property type="term" value="P:fatty acid biosynthetic process"/>
    <property type="evidence" value="ECO:0007669"/>
    <property type="project" value="InterPro"/>
</dbReference>
<gene>
    <name evidence="9" type="ORF">G5C65_31300</name>
</gene>
<dbReference type="InterPro" id="IPR014030">
    <property type="entry name" value="Ketoacyl_synth_N"/>
</dbReference>
<dbReference type="InterPro" id="IPR000873">
    <property type="entry name" value="AMP-dep_synth/lig_dom"/>
</dbReference>
<dbReference type="SMART" id="SM00822">
    <property type="entry name" value="PKS_KR"/>
    <property type="match status" value="1"/>
</dbReference>
<dbReference type="PANTHER" id="PTHR43775:SF51">
    <property type="entry name" value="INACTIVE PHENOLPHTHIOCEROL SYNTHESIS POLYKETIDE SYNTHASE TYPE I PKS1-RELATED"/>
    <property type="match status" value="1"/>
</dbReference>
<dbReference type="CDD" id="cd08956">
    <property type="entry name" value="KR_3_FAS_SDR_x"/>
    <property type="match status" value="1"/>
</dbReference>
<dbReference type="SUPFAM" id="SSF56801">
    <property type="entry name" value="Acetyl-CoA synthetase-like"/>
    <property type="match status" value="1"/>
</dbReference>
<dbReference type="InterPro" id="IPR020845">
    <property type="entry name" value="AMP-binding_CS"/>
</dbReference>
<evidence type="ECO:0000313" key="10">
    <source>
        <dbReference type="Proteomes" id="UP000477722"/>
    </source>
</evidence>
<dbReference type="GO" id="GO:0031177">
    <property type="term" value="F:phosphopantetheine binding"/>
    <property type="evidence" value="ECO:0007669"/>
    <property type="project" value="InterPro"/>
</dbReference>
<dbReference type="SMART" id="SM00825">
    <property type="entry name" value="PKS_KS"/>
    <property type="match status" value="1"/>
</dbReference>
<dbReference type="GO" id="GO:0004312">
    <property type="term" value="F:fatty acid synthase activity"/>
    <property type="evidence" value="ECO:0007669"/>
    <property type="project" value="TreeGrafter"/>
</dbReference>
<dbReference type="InterPro" id="IPR036736">
    <property type="entry name" value="ACP-like_sf"/>
</dbReference>
<dbReference type="InterPro" id="IPR018201">
    <property type="entry name" value="Ketoacyl_synth_AS"/>
</dbReference>
<dbReference type="PROSITE" id="PS50075">
    <property type="entry name" value="CARRIER"/>
    <property type="match status" value="1"/>
</dbReference>
<dbReference type="InterPro" id="IPR014031">
    <property type="entry name" value="Ketoacyl_synth_C"/>
</dbReference>
<dbReference type="Pfam" id="PF00550">
    <property type="entry name" value="PP-binding"/>
    <property type="match status" value="1"/>
</dbReference>
<dbReference type="GO" id="GO:0004315">
    <property type="term" value="F:3-oxoacyl-[acyl-carrier-protein] synthase activity"/>
    <property type="evidence" value="ECO:0007669"/>
    <property type="project" value="InterPro"/>
</dbReference>
<sequence length="1540" mass="159347">MFRTELVRPVHEFLVEHARNAGDKIAFSDDVRGVSYADLELRTRRLAGHLSALSLEPGDRAAIYLGNRVETVESYLAITRASAIGTPFNPHSTDAELGHLLDDSGARVVITDTGRAEQVRRVLGGDAEAWIVVVGDTEAVRTGVRQRVVPFEVLAGSDPGVPARDDLGLDEPAWMLYTSGTTGRPKGVLSTQRNCLWSVAACYVPIPGLSRDDRVVWPLPLFHSLAHIFCVLGVTSVGAGARIVSDASAEAVLDVLEDGSFTFLAGVPTLYHNLLREIRHSGRTVPALRMCLVGGAVTGAQLRRDVEETLGAPLIDAYGSTETCGSITVNRPDGERVEGSCGLPVPGLDVRLVDRHTGQDADTGQEGEVWVSGPNVMLGYHNQPEATRAALRDGWYRTGDLAVRDASGHFRITGRVRELIIRGGENLHPGEVEQVLREVRGVRDAAVVGRPHETLGEVPVAFVVPDAHGVEPEKLFAACREKLSYFKVPEELYEVDSIPRTTSGKIIRHRVPERPALLRAAGSGEYDALFRTDWIPLTHPGPAAPAAAPAAGDCAVVGTGAAQLRALGTGGTGPRAYADFAALSAAVAAGDPVPGLVARLVDTAAGDPGAALRAAEELSREVRGWLADERCAAARLAVVTRGAVSTGPGQVPDLAQAAAWGAMSSLTGLSEGRVAVADVDFEPGSAAALPAAVSRGEPQLAIRSGIALAPKLARVTAATDGTRYAAPDPYRSVVLTGAGSPAAAAVARHLVTVHGTREMLLISPDGEGDPAAADLLDRLAALGAAVELAACDPADRGALEAALAGRGPSAVLHFPGRAEAVGAETAGDELRRVLTGAVQLHELMAGPGPFVLFSSLAGTLGAAAEPARGAVAAMLDALAVQRQAAGRPALALAYGPPWGGPADGAPSGVGTLSDRRALAMFDAAHTVHDPLLASFVLDPDAPGDDVPAPLGPLAGPRPVRPDEADEADEAAAAELREWLAGLSGKERSRELVGLVVRETSRLRPGAAVDAARPFRDLGLTSVASVGLCRRLTAATGLTLPTTLAFDHPTPTAVAELLRTRLFGEDGPAPAPTAPKPTADEPIAIVSMGCRLPGGVSSPEDLWRLVESGADAVSRFPDDRGWPLDELFGSGGAAPLSSTRQAAFLDDVAGFDASLFAVSPREAQAMDPQQRLLLEVAWEVFERAAVDPMSLRGEKVGVFTGLMHHDYAGGDTAQHQGHEGHRGVGKAGSVASGRIAYTFGLEGPAVTVDTACSSSLVSMHLAAQSLRGGDCDLALAGGVAVMATPTTFIEFSQQGALAADGRCKAFADAADGTGWSEGVGLVLLERLSDARARGHRVLAVVRGSAVNQDGASNGLTAPSGPSQERVIRGALASAGLAAGEVDAVEAHGTGTSLGDPIEANALLATYGQERDPERPLWLGSVKSNVGHTQAAAGVTGVIKMVQAMRHGRLPRTLHVDRPSSHVDWSAGSVELLTEATAWPEVERPRRAGVSSFGVSGTNAHVILEQPPGAPAAPDGEGDGDAAGDGAGGRSVPWVVSGQSGA</sequence>
<dbReference type="PROSITE" id="PS00455">
    <property type="entry name" value="AMP_BINDING"/>
    <property type="match status" value="1"/>
</dbReference>
<dbReference type="InterPro" id="IPR016039">
    <property type="entry name" value="Thiolase-like"/>
</dbReference>
<dbReference type="Pfam" id="PF02801">
    <property type="entry name" value="Ketoacyl-synt_C"/>
    <property type="match status" value="1"/>
</dbReference>
<dbReference type="CDD" id="cd00833">
    <property type="entry name" value="PKS"/>
    <property type="match status" value="1"/>
</dbReference>
<evidence type="ECO:0000256" key="2">
    <source>
        <dbReference type="ARBA" id="ARBA00022553"/>
    </source>
</evidence>
<dbReference type="InterPro" id="IPR036291">
    <property type="entry name" value="NAD(P)-bd_dom_sf"/>
</dbReference>
<feature type="non-terminal residue" evidence="9">
    <location>
        <position position="1540"/>
    </location>
</feature>
<dbReference type="InterPro" id="IPR020841">
    <property type="entry name" value="PKS_Beta-ketoAc_synthase_dom"/>
</dbReference>
<feature type="region of interest" description="Disordered" evidence="6">
    <location>
        <begin position="1502"/>
        <end position="1540"/>
    </location>
</feature>
<dbReference type="InterPro" id="IPR013968">
    <property type="entry name" value="PKS_KR"/>
</dbReference>
<dbReference type="InterPro" id="IPR025110">
    <property type="entry name" value="AMP-bd_C"/>
</dbReference>
<dbReference type="InterPro" id="IPR045851">
    <property type="entry name" value="AMP-bd_C_sf"/>
</dbReference>
<evidence type="ECO:0000256" key="5">
    <source>
        <dbReference type="ARBA" id="ARBA00023315"/>
    </source>
</evidence>
<dbReference type="InterPro" id="IPR050091">
    <property type="entry name" value="PKS_NRPS_Biosynth_Enz"/>
</dbReference>
<evidence type="ECO:0000256" key="1">
    <source>
        <dbReference type="ARBA" id="ARBA00022450"/>
    </source>
</evidence>
<dbReference type="Gene3D" id="3.40.47.10">
    <property type="match status" value="1"/>
</dbReference>
<dbReference type="InterPro" id="IPR009081">
    <property type="entry name" value="PP-bd_ACP"/>
</dbReference>
<dbReference type="Pfam" id="PF13193">
    <property type="entry name" value="AMP-binding_C"/>
    <property type="match status" value="1"/>
</dbReference>
<dbReference type="RefSeq" id="WP_165302421.1">
    <property type="nucleotide sequence ID" value="NZ_JAAKZZ010000530.1"/>
</dbReference>
<accession>A0A6G4X671</accession>
<keyword evidence="1" id="KW-0596">Phosphopantetheine</keyword>
<dbReference type="Proteomes" id="UP000477722">
    <property type="component" value="Unassembled WGS sequence"/>
</dbReference>
<dbReference type="SMART" id="SM00823">
    <property type="entry name" value="PKS_PP"/>
    <property type="match status" value="1"/>
</dbReference>
<feature type="domain" description="Ketosynthase family 3 (KS3)" evidence="8">
    <location>
        <begin position="1079"/>
        <end position="1504"/>
    </location>
</feature>
<evidence type="ECO:0000256" key="4">
    <source>
        <dbReference type="ARBA" id="ARBA00023268"/>
    </source>
</evidence>
<dbReference type="Gene3D" id="3.40.50.720">
    <property type="entry name" value="NAD(P)-binding Rossmann-like Domain"/>
    <property type="match status" value="1"/>
</dbReference>
<dbReference type="Pfam" id="PF00109">
    <property type="entry name" value="ketoacyl-synt"/>
    <property type="match status" value="1"/>
</dbReference>
<comment type="caution">
    <text evidence="9">The sequence shown here is derived from an EMBL/GenBank/DDBJ whole genome shotgun (WGS) entry which is preliminary data.</text>
</comment>
<reference evidence="9 10" key="1">
    <citation type="submission" date="2020-02" db="EMBL/GenBank/DDBJ databases">
        <title>Whole-genome analyses of novel actinobacteria.</title>
        <authorList>
            <person name="Sahin N."/>
            <person name="Tatar D."/>
        </authorList>
    </citation>
    <scope>NUCLEOTIDE SEQUENCE [LARGE SCALE GENOMIC DNA]</scope>
    <source>
        <strain evidence="9 10">SB3404</strain>
    </source>
</reference>
<proteinExistence type="predicted"/>
<dbReference type="PROSITE" id="PS00606">
    <property type="entry name" value="KS3_1"/>
    <property type="match status" value="1"/>
</dbReference>
<dbReference type="InterPro" id="IPR032821">
    <property type="entry name" value="PKS_assoc"/>
</dbReference>
<keyword evidence="3" id="KW-0808">Transferase</keyword>
<dbReference type="Gene3D" id="1.10.1200.10">
    <property type="entry name" value="ACP-like"/>
    <property type="match status" value="1"/>
</dbReference>
<feature type="domain" description="Carrier" evidence="7">
    <location>
        <begin position="986"/>
        <end position="1061"/>
    </location>
</feature>
<keyword evidence="2" id="KW-0597">Phosphoprotein</keyword>
<keyword evidence="4" id="KW-0511">Multifunctional enzyme</keyword>
<keyword evidence="5" id="KW-0012">Acyltransferase</keyword>
<name>A0A6G4X671_9ACTN</name>
<dbReference type="EMBL" id="JAAKZZ010000530">
    <property type="protein sequence ID" value="NGO72753.1"/>
    <property type="molecule type" value="Genomic_DNA"/>
</dbReference>
<organism evidence="9 10">
    <name type="scientific">Streptomyces boncukensis</name>
    <dbReference type="NCBI Taxonomy" id="2711219"/>
    <lineage>
        <taxon>Bacteria</taxon>
        <taxon>Bacillati</taxon>
        <taxon>Actinomycetota</taxon>
        <taxon>Actinomycetes</taxon>
        <taxon>Kitasatosporales</taxon>
        <taxon>Streptomycetaceae</taxon>
        <taxon>Streptomyces</taxon>
    </lineage>
</organism>
<dbReference type="FunFam" id="3.40.47.10:FF:000019">
    <property type="entry name" value="Polyketide synthase type I"/>
    <property type="match status" value="1"/>
</dbReference>
<dbReference type="Pfam" id="PF22953">
    <property type="entry name" value="SpnB_Rossmann"/>
    <property type="match status" value="1"/>
</dbReference>
<dbReference type="SUPFAM" id="SSF47336">
    <property type="entry name" value="ACP-like"/>
    <property type="match status" value="1"/>
</dbReference>
<dbReference type="Pfam" id="PF00501">
    <property type="entry name" value="AMP-binding"/>
    <property type="match status" value="1"/>
</dbReference>
<evidence type="ECO:0000256" key="3">
    <source>
        <dbReference type="ARBA" id="ARBA00022679"/>
    </source>
</evidence>
<dbReference type="PROSITE" id="PS52004">
    <property type="entry name" value="KS3_2"/>
    <property type="match status" value="1"/>
</dbReference>
<dbReference type="GO" id="GO:0033068">
    <property type="term" value="P:macrolide biosynthetic process"/>
    <property type="evidence" value="ECO:0007669"/>
    <property type="project" value="UniProtKB-ARBA"/>
</dbReference>
<dbReference type="SUPFAM" id="SSF51735">
    <property type="entry name" value="NAD(P)-binding Rossmann-fold domains"/>
    <property type="match status" value="2"/>
</dbReference>
<evidence type="ECO:0000256" key="6">
    <source>
        <dbReference type="SAM" id="MobiDB-lite"/>
    </source>
</evidence>
<feature type="region of interest" description="Disordered" evidence="6">
    <location>
        <begin position="944"/>
        <end position="964"/>
    </location>
</feature>
<dbReference type="InterPro" id="IPR057326">
    <property type="entry name" value="KR_dom"/>
</dbReference>
<dbReference type="Pfam" id="PF16197">
    <property type="entry name" value="KAsynt_C_assoc"/>
    <property type="match status" value="1"/>
</dbReference>
<feature type="compositionally biased region" description="Low complexity" evidence="6">
    <location>
        <begin position="944"/>
        <end position="957"/>
    </location>
</feature>
<keyword evidence="10" id="KW-1185">Reference proteome</keyword>
<dbReference type="Pfam" id="PF08659">
    <property type="entry name" value="KR"/>
    <property type="match status" value="1"/>
</dbReference>
<dbReference type="PANTHER" id="PTHR43775">
    <property type="entry name" value="FATTY ACID SYNTHASE"/>
    <property type="match status" value="1"/>
</dbReference>
<dbReference type="Gene3D" id="3.40.50.12780">
    <property type="entry name" value="N-terminal domain of ligase-like"/>
    <property type="match status" value="1"/>
</dbReference>
<dbReference type="InterPro" id="IPR042099">
    <property type="entry name" value="ANL_N_sf"/>
</dbReference>
<evidence type="ECO:0000313" key="9">
    <source>
        <dbReference type="EMBL" id="NGO72753.1"/>
    </source>
</evidence>